<evidence type="ECO:0000256" key="2">
    <source>
        <dbReference type="ARBA" id="ARBA00022741"/>
    </source>
</evidence>
<accession>A0A0G0JK79</accession>
<gene>
    <name evidence="5" type="ORF">US54_C0044G0008</name>
</gene>
<dbReference type="SUPFAM" id="SSF52540">
    <property type="entry name" value="P-loop containing nucleoside triphosphate hydrolases"/>
    <property type="match status" value="1"/>
</dbReference>
<dbReference type="InterPro" id="IPR010230">
    <property type="entry name" value="FeS-cluster_ATPase_SufC"/>
</dbReference>
<protein>
    <submittedName>
        <fullName evidence="5">ABC-type transport system involved in Fe-S cluster assembly, ATPase</fullName>
    </submittedName>
</protein>
<proteinExistence type="inferred from homology"/>
<dbReference type="SMART" id="SM00382">
    <property type="entry name" value="AAA"/>
    <property type="match status" value="1"/>
</dbReference>
<organism evidence="5 6">
    <name type="scientific">Candidatus Roizmanbacteria bacterium GW2011_GWA2_37_7</name>
    <dbReference type="NCBI Taxonomy" id="1618481"/>
    <lineage>
        <taxon>Bacteria</taxon>
        <taxon>Candidatus Roizmaniibacteriota</taxon>
    </lineage>
</organism>
<dbReference type="Gene3D" id="3.40.50.300">
    <property type="entry name" value="P-loop containing nucleotide triphosphate hydrolases"/>
    <property type="match status" value="1"/>
</dbReference>
<sequence>MLKLQNLMVSVSGKKIIKDFNFEFERGKAYAIMGPNGSGKSTLAFAIMGHPAYEVRSQTSDARSPIVFNNHDISEMKPNERAKEGIFLSFQTPLALSGVKVYQLLQLALQGKKDPLQIRKEAQQYAKELGINDDLLVRPLNEGASGGERKKMEVLQAAILDKKLMIFDEVDTGVDVDALKSIAKFLIKHKKDKTYIIITHYNRILHYLKPDHVLIMMDGKIVKVGDRTLAKKVEDEGYKSI</sequence>
<dbReference type="PROSITE" id="PS50893">
    <property type="entry name" value="ABC_TRANSPORTER_2"/>
    <property type="match status" value="1"/>
</dbReference>
<comment type="similarity">
    <text evidence="1">Belongs to the ABC transporter superfamily. Ycf16 family.</text>
</comment>
<evidence type="ECO:0000256" key="1">
    <source>
        <dbReference type="ARBA" id="ARBA00006216"/>
    </source>
</evidence>
<dbReference type="Pfam" id="PF00005">
    <property type="entry name" value="ABC_tran"/>
    <property type="match status" value="1"/>
</dbReference>
<dbReference type="GO" id="GO:0005524">
    <property type="term" value="F:ATP binding"/>
    <property type="evidence" value="ECO:0007669"/>
    <property type="project" value="UniProtKB-KW"/>
</dbReference>
<evidence type="ECO:0000256" key="3">
    <source>
        <dbReference type="ARBA" id="ARBA00022840"/>
    </source>
</evidence>
<dbReference type="STRING" id="1618481.US54_C0044G0008"/>
<dbReference type="Proteomes" id="UP000034471">
    <property type="component" value="Unassembled WGS sequence"/>
</dbReference>
<keyword evidence="3" id="KW-0067">ATP-binding</keyword>
<feature type="domain" description="ABC transporter" evidence="4">
    <location>
        <begin position="2"/>
        <end position="241"/>
    </location>
</feature>
<reference evidence="5 6" key="1">
    <citation type="journal article" date="2015" name="Nature">
        <title>rRNA introns, odd ribosomes, and small enigmatic genomes across a large radiation of phyla.</title>
        <authorList>
            <person name="Brown C.T."/>
            <person name="Hug L.A."/>
            <person name="Thomas B.C."/>
            <person name="Sharon I."/>
            <person name="Castelle C.J."/>
            <person name="Singh A."/>
            <person name="Wilkins M.J."/>
            <person name="Williams K.H."/>
            <person name="Banfield J.F."/>
        </authorList>
    </citation>
    <scope>NUCLEOTIDE SEQUENCE [LARGE SCALE GENOMIC DNA]</scope>
</reference>
<dbReference type="InterPro" id="IPR003593">
    <property type="entry name" value="AAA+_ATPase"/>
</dbReference>
<dbReference type="NCBIfam" id="TIGR01978">
    <property type="entry name" value="sufC"/>
    <property type="match status" value="1"/>
</dbReference>
<evidence type="ECO:0000259" key="4">
    <source>
        <dbReference type="PROSITE" id="PS50893"/>
    </source>
</evidence>
<dbReference type="InterPro" id="IPR027417">
    <property type="entry name" value="P-loop_NTPase"/>
</dbReference>
<dbReference type="GO" id="GO:0016887">
    <property type="term" value="F:ATP hydrolysis activity"/>
    <property type="evidence" value="ECO:0007669"/>
    <property type="project" value="InterPro"/>
</dbReference>
<comment type="caution">
    <text evidence="5">The sequence shown here is derived from an EMBL/GenBank/DDBJ whole genome shotgun (WGS) entry which is preliminary data.</text>
</comment>
<dbReference type="EMBL" id="LBTJ01000044">
    <property type="protein sequence ID" value="KKQ37119.1"/>
    <property type="molecule type" value="Genomic_DNA"/>
</dbReference>
<dbReference type="PATRIC" id="fig|1618481.3.peg.787"/>
<dbReference type="PANTHER" id="PTHR43204">
    <property type="entry name" value="ABC TRANSPORTER I FAMILY MEMBER 6, CHLOROPLASTIC"/>
    <property type="match status" value="1"/>
</dbReference>
<name>A0A0G0JK79_9BACT</name>
<keyword evidence="2" id="KW-0547">Nucleotide-binding</keyword>
<evidence type="ECO:0000313" key="5">
    <source>
        <dbReference type="EMBL" id="KKQ37119.1"/>
    </source>
</evidence>
<evidence type="ECO:0000313" key="6">
    <source>
        <dbReference type="Proteomes" id="UP000034471"/>
    </source>
</evidence>
<dbReference type="InterPro" id="IPR003439">
    <property type="entry name" value="ABC_transporter-like_ATP-bd"/>
</dbReference>
<dbReference type="AlphaFoldDB" id="A0A0G0JK79"/>
<dbReference type="PANTHER" id="PTHR43204:SF1">
    <property type="entry name" value="ABC TRANSPORTER I FAMILY MEMBER 6, CHLOROPLASTIC"/>
    <property type="match status" value="1"/>
</dbReference>